<dbReference type="InterPro" id="IPR036259">
    <property type="entry name" value="MFS_trans_sf"/>
</dbReference>
<comment type="subcellular location">
    <subcellularLocation>
        <location evidence="1">Cell membrane</location>
        <topology evidence="1">Multi-pass membrane protein</topology>
    </subcellularLocation>
</comment>
<dbReference type="Gene3D" id="1.20.1250.20">
    <property type="entry name" value="MFS general substrate transporter like domains"/>
    <property type="match status" value="1"/>
</dbReference>
<protein>
    <submittedName>
        <fullName evidence="8">MFS transporter</fullName>
    </submittedName>
</protein>
<keyword evidence="4 6" id="KW-1133">Transmembrane helix</keyword>
<keyword evidence="9" id="KW-1185">Reference proteome</keyword>
<feature type="transmembrane region" description="Helical" evidence="6">
    <location>
        <begin position="187"/>
        <end position="208"/>
    </location>
</feature>
<keyword evidence="3 6" id="KW-0812">Transmembrane</keyword>
<accession>A0ABT0F957</accession>
<dbReference type="Proteomes" id="UP001299876">
    <property type="component" value="Unassembled WGS sequence"/>
</dbReference>
<dbReference type="EMBL" id="JAKNRW010000061">
    <property type="protein sequence ID" value="MCK1794261.1"/>
    <property type="molecule type" value="Genomic_DNA"/>
</dbReference>
<sequence>VALSLGTPAGTWLGNLIGWRASFGIMSALALLLAAWIMVAVPDRPGQPDTERLPLAKVFSMKGVRPVLFVVLTWMLGHNILYTYIDPFLTQAGLGERVDLVLLVFGVSSLVGIWIIGLLVDRWLRRLLLISLAVFAVTALVLAIATGAPWVIYACMAVWGLSFGGSATLLLTAAADSAGENVDVVQAMLTTSWNVAIAGGGLFGGLLLDRVGAMSFPWALLILSLVAFATVFVNSHYSFRSGRRAH</sequence>
<dbReference type="SUPFAM" id="SSF103473">
    <property type="entry name" value="MFS general substrate transporter"/>
    <property type="match status" value="1"/>
</dbReference>
<dbReference type="InterPro" id="IPR011701">
    <property type="entry name" value="MFS"/>
</dbReference>
<evidence type="ECO:0000256" key="2">
    <source>
        <dbReference type="ARBA" id="ARBA00022475"/>
    </source>
</evidence>
<evidence type="ECO:0000256" key="1">
    <source>
        <dbReference type="ARBA" id="ARBA00004651"/>
    </source>
</evidence>
<dbReference type="RefSeq" id="WP_247295005.1">
    <property type="nucleotide sequence ID" value="NZ_JAKNRW010000061.1"/>
</dbReference>
<feature type="transmembrane region" description="Helical" evidence="6">
    <location>
        <begin position="214"/>
        <end position="234"/>
    </location>
</feature>
<organism evidence="8 9">
    <name type="scientific">Pseudomonas violetae</name>
    <dbReference type="NCBI Taxonomy" id="2915813"/>
    <lineage>
        <taxon>Bacteria</taxon>
        <taxon>Pseudomonadati</taxon>
        <taxon>Pseudomonadota</taxon>
        <taxon>Gammaproteobacteria</taxon>
        <taxon>Pseudomonadales</taxon>
        <taxon>Pseudomonadaceae</taxon>
        <taxon>Pseudomonas</taxon>
    </lineage>
</organism>
<reference evidence="8 9" key="1">
    <citation type="submission" date="2022-02" db="EMBL/GenBank/DDBJ databases">
        <title>Comparative genomics of the first Antarctic Pseudomonas spp. capable of biotransforming 2,4,6-Trinitrotoluene.</title>
        <authorList>
            <person name="Cabrera M.A."/>
            <person name="Marquez S.L."/>
            <person name="Perez-Donoso J.M."/>
        </authorList>
    </citation>
    <scope>NUCLEOTIDE SEQUENCE [LARGE SCALE GENOMIC DNA]</scope>
    <source>
        <strain evidence="8 9">TNT19</strain>
    </source>
</reference>
<evidence type="ECO:0000256" key="5">
    <source>
        <dbReference type="ARBA" id="ARBA00023136"/>
    </source>
</evidence>
<gene>
    <name evidence="8" type="ORF">L9059_29595</name>
</gene>
<dbReference type="PANTHER" id="PTHR43124:SF3">
    <property type="entry name" value="CHLORAMPHENICOL EFFLUX PUMP RV0191"/>
    <property type="match status" value="1"/>
</dbReference>
<feature type="domain" description="Major facilitator superfamily (MFS) profile" evidence="7">
    <location>
        <begin position="1"/>
        <end position="242"/>
    </location>
</feature>
<dbReference type="PANTHER" id="PTHR43124">
    <property type="entry name" value="PURINE EFFLUX PUMP PBUE"/>
    <property type="match status" value="1"/>
</dbReference>
<dbReference type="PROSITE" id="PS50850">
    <property type="entry name" value="MFS"/>
    <property type="match status" value="1"/>
</dbReference>
<evidence type="ECO:0000259" key="7">
    <source>
        <dbReference type="PROSITE" id="PS50850"/>
    </source>
</evidence>
<feature type="transmembrane region" description="Helical" evidence="6">
    <location>
        <begin position="63"/>
        <end position="85"/>
    </location>
</feature>
<name>A0ABT0F957_9PSED</name>
<evidence type="ECO:0000313" key="8">
    <source>
        <dbReference type="EMBL" id="MCK1794261.1"/>
    </source>
</evidence>
<keyword evidence="5 6" id="KW-0472">Membrane</keyword>
<keyword evidence="2" id="KW-1003">Cell membrane</keyword>
<dbReference type="InterPro" id="IPR020846">
    <property type="entry name" value="MFS_dom"/>
</dbReference>
<feature type="transmembrane region" description="Helical" evidence="6">
    <location>
        <begin position="21"/>
        <end position="42"/>
    </location>
</feature>
<feature type="transmembrane region" description="Helical" evidence="6">
    <location>
        <begin position="151"/>
        <end position="175"/>
    </location>
</feature>
<evidence type="ECO:0000256" key="6">
    <source>
        <dbReference type="SAM" id="Phobius"/>
    </source>
</evidence>
<evidence type="ECO:0000313" key="9">
    <source>
        <dbReference type="Proteomes" id="UP001299876"/>
    </source>
</evidence>
<evidence type="ECO:0000256" key="4">
    <source>
        <dbReference type="ARBA" id="ARBA00022989"/>
    </source>
</evidence>
<comment type="caution">
    <text evidence="8">The sequence shown here is derived from an EMBL/GenBank/DDBJ whole genome shotgun (WGS) entry which is preliminary data.</text>
</comment>
<proteinExistence type="predicted"/>
<feature type="transmembrane region" description="Helical" evidence="6">
    <location>
        <begin position="100"/>
        <end position="120"/>
    </location>
</feature>
<dbReference type="Pfam" id="PF07690">
    <property type="entry name" value="MFS_1"/>
    <property type="match status" value="1"/>
</dbReference>
<evidence type="ECO:0000256" key="3">
    <source>
        <dbReference type="ARBA" id="ARBA00022692"/>
    </source>
</evidence>
<dbReference type="InterPro" id="IPR050189">
    <property type="entry name" value="MFS_Efflux_Transporters"/>
</dbReference>
<feature type="non-terminal residue" evidence="8">
    <location>
        <position position="1"/>
    </location>
</feature>
<feature type="transmembrane region" description="Helical" evidence="6">
    <location>
        <begin position="127"/>
        <end position="145"/>
    </location>
</feature>